<dbReference type="InterPro" id="IPR029052">
    <property type="entry name" value="Metallo-depent_PP-like"/>
</dbReference>
<feature type="domain" description="Calcineurin-like phosphoesterase" evidence="1">
    <location>
        <begin position="53"/>
        <end position="236"/>
    </location>
</feature>
<dbReference type="AlphaFoldDB" id="A0A8E2EFK8"/>
<keyword evidence="3" id="KW-1185">Reference proteome</keyword>
<sequence>MFFTAQKISCFREPTPFEQFLWSPLRYSTRRLYRLLSAYRLPPKPAEPPIRIICISDTHNGTPPIPGGDLIIHAGDLSNSGTLSEIQAQIDWLAALPHLHKIAIAGNHDTYLDPSSRPTLAPADRTGELNWKDVIYLQSDSAVLHFPSHNNRTLKIYGAPHVPLCGGSNFAFQYPRHMDSWTDTIPPDVDVLVTHSPPRCYRDQPRGVPSGVGCAGLLRALWRVKPRLHVFGHVHAGRGREVLGWERGQAAFERACRRRNGGLWELLSFPAWVDLVSVVLSEILGIVGDRLGRGRRMRSMLVNAAMLYDRSGCPENGVHVILI</sequence>
<evidence type="ECO:0000259" key="1">
    <source>
        <dbReference type="Pfam" id="PF00149"/>
    </source>
</evidence>
<dbReference type="SUPFAM" id="SSF56300">
    <property type="entry name" value="Metallo-dependent phosphatases"/>
    <property type="match status" value="1"/>
</dbReference>
<dbReference type="OrthoDB" id="630188at2759"/>
<name>A0A8E2EFK8_9PEZI</name>
<dbReference type="Proteomes" id="UP000250266">
    <property type="component" value="Unassembled WGS sequence"/>
</dbReference>
<dbReference type="CDD" id="cd07379">
    <property type="entry name" value="MPP_239FB"/>
    <property type="match status" value="1"/>
</dbReference>
<dbReference type="Gene3D" id="3.60.21.10">
    <property type="match status" value="1"/>
</dbReference>
<dbReference type="GO" id="GO:0016787">
    <property type="term" value="F:hydrolase activity"/>
    <property type="evidence" value="ECO:0007669"/>
    <property type="project" value="InterPro"/>
</dbReference>
<accession>A0A8E2EFK8</accession>
<dbReference type="Pfam" id="PF00149">
    <property type="entry name" value="Metallophos"/>
    <property type="match status" value="1"/>
</dbReference>
<reference evidence="2 3" key="1">
    <citation type="journal article" date="2016" name="Nat. Commun.">
        <title>Ectomycorrhizal ecology is imprinted in the genome of the dominant symbiotic fungus Cenococcum geophilum.</title>
        <authorList>
            <consortium name="DOE Joint Genome Institute"/>
            <person name="Peter M."/>
            <person name="Kohler A."/>
            <person name="Ohm R.A."/>
            <person name="Kuo A."/>
            <person name="Krutzmann J."/>
            <person name="Morin E."/>
            <person name="Arend M."/>
            <person name="Barry K.W."/>
            <person name="Binder M."/>
            <person name="Choi C."/>
            <person name="Clum A."/>
            <person name="Copeland A."/>
            <person name="Grisel N."/>
            <person name="Haridas S."/>
            <person name="Kipfer T."/>
            <person name="LaButti K."/>
            <person name="Lindquist E."/>
            <person name="Lipzen A."/>
            <person name="Maire R."/>
            <person name="Meier B."/>
            <person name="Mihaltcheva S."/>
            <person name="Molinier V."/>
            <person name="Murat C."/>
            <person name="Poggeler S."/>
            <person name="Quandt C.A."/>
            <person name="Sperisen C."/>
            <person name="Tritt A."/>
            <person name="Tisserant E."/>
            <person name="Crous P.W."/>
            <person name="Henrissat B."/>
            <person name="Nehls U."/>
            <person name="Egli S."/>
            <person name="Spatafora J.W."/>
            <person name="Grigoriev I.V."/>
            <person name="Martin F.M."/>
        </authorList>
    </citation>
    <scope>NUCLEOTIDE SEQUENCE [LARGE SCALE GENOMIC DNA]</scope>
    <source>
        <strain evidence="2 3">CBS 459.81</strain>
    </source>
</reference>
<gene>
    <name evidence="2" type="ORF">K432DRAFT_195829</name>
</gene>
<dbReference type="EMBL" id="KV744869">
    <property type="protein sequence ID" value="OCK83122.1"/>
    <property type="molecule type" value="Genomic_DNA"/>
</dbReference>
<dbReference type="PANTHER" id="PTHR12905:SF18">
    <property type="entry name" value="ESTER HYDROLASE, PUTATIVE (AFU_ORTHOLOGUE AFUA_4G03130)-RELATED"/>
    <property type="match status" value="1"/>
</dbReference>
<dbReference type="InterPro" id="IPR051693">
    <property type="entry name" value="UPF0046_metallophosphoest"/>
</dbReference>
<protein>
    <submittedName>
        <fullName evidence="2">Metallo-dependent phosphatase</fullName>
    </submittedName>
</protein>
<organism evidence="2 3">
    <name type="scientific">Lepidopterella palustris CBS 459.81</name>
    <dbReference type="NCBI Taxonomy" id="1314670"/>
    <lineage>
        <taxon>Eukaryota</taxon>
        <taxon>Fungi</taxon>
        <taxon>Dikarya</taxon>
        <taxon>Ascomycota</taxon>
        <taxon>Pezizomycotina</taxon>
        <taxon>Dothideomycetes</taxon>
        <taxon>Pleosporomycetidae</taxon>
        <taxon>Mytilinidiales</taxon>
        <taxon>Argynnaceae</taxon>
        <taxon>Lepidopterella</taxon>
    </lineage>
</organism>
<proteinExistence type="predicted"/>
<dbReference type="PANTHER" id="PTHR12905">
    <property type="entry name" value="METALLOPHOSPHOESTERASE"/>
    <property type="match status" value="1"/>
</dbReference>
<dbReference type="InterPro" id="IPR004843">
    <property type="entry name" value="Calcineurin-like_PHP"/>
</dbReference>
<evidence type="ECO:0000313" key="2">
    <source>
        <dbReference type="EMBL" id="OCK83122.1"/>
    </source>
</evidence>
<evidence type="ECO:0000313" key="3">
    <source>
        <dbReference type="Proteomes" id="UP000250266"/>
    </source>
</evidence>